<accession>A0A6J4I8G9</accession>
<dbReference type="EC" id="2.7.7.4" evidence="2"/>
<feature type="compositionally biased region" description="Basic and acidic residues" evidence="1">
    <location>
        <begin position="287"/>
        <end position="305"/>
    </location>
</feature>
<feature type="region of interest" description="Disordered" evidence="1">
    <location>
        <begin position="268"/>
        <end position="305"/>
    </location>
</feature>
<proteinExistence type="predicted"/>
<gene>
    <name evidence="2" type="ORF">AVDCRST_MAG04-1804</name>
</gene>
<feature type="non-terminal residue" evidence="2">
    <location>
        <position position="1"/>
    </location>
</feature>
<feature type="region of interest" description="Disordered" evidence="1">
    <location>
        <begin position="201"/>
        <end position="247"/>
    </location>
</feature>
<feature type="region of interest" description="Disordered" evidence="1">
    <location>
        <begin position="66"/>
        <end position="150"/>
    </location>
</feature>
<dbReference type="AlphaFoldDB" id="A0A6J4I8G9"/>
<keyword evidence="2" id="KW-0548">Nucleotidyltransferase</keyword>
<feature type="compositionally biased region" description="Low complexity" evidence="1">
    <location>
        <begin position="1"/>
        <end position="14"/>
    </location>
</feature>
<evidence type="ECO:0000256" key="1">
    <source>
        <dbReference type="SAM" id="MobiDB-lite"/>
    </source>
</evidence>
<evidence type="ECO:0000313" key="2">
    <source>
        <dbReference type="EMBL" id="CAA9245027.1"/>
    </source>
</evidence>
<sequence length="305" mass="32458">GQRQSGVLAASEAAGSGGHRHHAGGRRGLPQPGDALLRRQGLGCDAAHRPEGLLSRSPALSLAARGHRLEVPGDDRLPRPDRGRARVGLDRPRQQGRGAARHRPFRLRLRPVHAGDEDRSPEAGAGRARLRCRLRRGPAGRGEKPREGARFLLPRRRPRLGSAQPAAGTMGALQHAPPTGGVVPRLPALQLDRTRRVGLRAGRGRAGGAALPRPAAAGGTPRRNLDHGGRRAPAARARGSARDALRPISHARLLSPLGCDREPGRNLGGCGRRDARCPHLGAPGALDRLRRGSRDGKEEARRLLL</sequence>
<organism evidence="2">
    <name type="scientific">uncultured Acetobacteraceae bacterium</name>
    <dbReference type="NCBI Taxonomy" id="169975"/>
    <lineage>
        <taxon>Bacteria</taxon>
        <taxon>Pseudomonadati</taxon>
        <taxon>Pseudomonadota</taxon>
        <taxon>Alphaproteobacteria</taxon>
        <taxon>Acetobacterales</taxon>
        <taxon>Acetobacteraceae</taxon>
        <taxon>environmental samples</taxon>
    </lineage>
</organism>
<feature type="compositionally biased region" description="Low complexity" evidence="1">
    <location>
        <begin position="208"/>
        <end position="222"/>
    </location>
</feature>
<keyword evidence="2" id="KW-0808">Transferase</keyword>
<dbReference type="EMBL" id="CADCTL010000124">
    <property type="protein sequence ID" value="CAA9245027.1"/>
    <property type="molecule type" value="Genomic_DNA"/>
</dbReference>
<dbReference type="GO" id="GO:0004781">
    <property type="term" value="F:sulfate adenylyltransferase (ATP) activity"/>
    <property type="evidence" value="ECO:0007669"/>
    <property type="project" value="UniProtKB-EC"/>
</dbReference>
<name>A0A6J4I8G9_9PROT</name>
<reference evidence="2" key="1">
    <citation type="submission" date="2020-02" db="EMBL/GenBank/DDBJ databases">
        <authorList>
            <person name="Meier V. D."/>
        </authorList>
    </citation>
    <scope>NUCLEOTIDE SEQUENCE</scope>
    <source>
        <strain evidence="2">AVDCRST_MAG04</strain>
    </source>
</reference>
<feature type="compositionally biased region" description="Basic and acidic residues" evidence="1">
    <location>
        <begin position="67"/>
        <end position="93"/>
    </location>
</feature>
<feature type="non-terminal residue" evidence="2">
    <location>
        <position position="305"/>
    </location>
</feature>
<protein>
    <submittedName>
        <fullName evidence="2">Sulfate adenylyltransferase subunit 2</fullName>
        <ecNumber evidence="2">2.7.7.4</ecNumber>
    </submittedName>
</protein>
<feature type="region of interest" description="Disordered" evidence="1">
    <location>
        <begin position="1"/>
        <end position="43"/>
    </location>
</feature>
<feature type="compositionally biased region" description="Basic residues" evidence="1">
    <location>
        <begin position="128"/>
        <end position="138"/>
    </location>
</feature>
<feature type="compositionally biased region" description="Basic residues" evidence="1">
    <location>
        <begin position="99"/>
        <end position="111"/>
    </location>
</feature>